<protein>
    <submittedName>
        <fullName evidence="1">Uncharacterized protein</fullName>
    </submittedName>
</protein>
<accession>A0A4S4M4C0</accession>
<sequence length="972" mass="110477">MFISLGETCNTPLLRNNKPIETFEYYPFFDWFGRLLALPGIVEHADRFCEAVSREPVAPAAKQNTWDGRIYRELPGHDGGLFIADRGGEGRWCFLLHGDFFNVEGNRIGGKHNSTGVMSMTCLNLPLGMRDDPAYTYVPGLIQGPYEPSAEEAHHSHFLRPLIDDLEAGYLRGIKCHMRHGDLNSGNLRTERVALAGVIMDLKAARPFAGLKDVNSHFFCFICKLWHRSHLGRTDYKKWGKADDTCLRAGSRMWQEAATVKDRTIVEHLYGTRYSELMRLSYFRPSMQLIVDPMHTFFLILQQRFFRDALQLENPRGANKKKRAPVRVAYYFDFVPPPAPSTLGAGGAEDLDDDEELEVEDPLTMLILKHISGDAQSLRLARASQLLDSLATYPALKKGITSIHQRLSESRPQAENLEMELKKRLSKHLWGALAYVCNDLSAFPEKTAEDLVMQRSLRYKDVTKLEMAEALVIWRRNSVEEDGPFEWPHFTPTVGESPETHMPRDTPSLQEHGSDVYRELTLEEMQLEHQNLRDSENMNYKATLGIGLTQRYLCELLQDDDRKATLAKKLTKQPLVALRFVCVDVNRLPSGTVDKAALVSQLVRWRMTQPLDPLPWADVDSPAVLDRIQQFVRDVIVPAWISKPPENVGLPKAGSLKADAWRTLFRIFLPLALLSLWSEISPLASEDAGLMSSVLKTSMYLTCAATVMMKRRLTLEDQAAFQEYLRHHVIGLKANFPGFILPSHHLAFHIADGMDLFGTVYNASCFGGERLIGRLQRIPTNHVTGEFEHTMLHSFCRSAAFRQWLLRPESPPLLNVCREVLDKAYNYSHTPAADENDDELPPLRGMPIEVDEETPARVSAPRGYYTIPSAPGKGNSFICFRPNGDPREEWVAAQIQRIYKRGVTTRFAVRRSRSLHLSDPDPFRLFWSEGFEAKMVSASWEKEEFVEEKWIVAHTARWLMNDEVAVVLSLEA</sequence>
<dbReference type="AlphaFoldDB" id="A0A4S4M4C0"/>
<name>A0A4S4M4C0_9APHY</name>
<keyword evidence="2" id="KW-1185">Reference proteome</keyword>
<evidence type="ECO:0000313" key="1">
    <source>
        <dbReference type="EMBL" id="THH19101.1"/>
    </source>
</evidence>
<dbReference type="PANTHER" id="PTHR46579">
    <property type="entry name" value="F5/8 TYPE C DOMAIN-CONTAINING PROTEIN-RELATED"/>
    <property type="match status" value="1"/>
</dbReference>
<dbReference type="PANTHER" id="PTHR46579:SF1">
    <property type="entry name" value="F5_8 TYPE C DOMAIN-CONTAINING PROTEIN"/>
    <property type="match status" value="1"/>
</dbReference>
<reference evidence="1 2" key="1">
    <citation type="submission" date="2019-02" db="EMBL/GenBank/DDBJ databases">
        <title>Genome sequencing of the rare red list fungi Antrodiella citrinella (Flaviporus citrinellus).</title>
        <authorList>
            <person name="Buettner E."/>
            <person name="Kellner H."/>
        </authorList>
    </citation>
    <scope>NUCLEOTIDE SEQUENCE [LARGE SCALE GENOMIC DNA]</scope>
    <source>
        <strain evidence="1 2">DSM 108506</strain>
    </source>
</reference>
<dbReference type="OrthoDB" id="3269001at2759"/>
<proteinExistence type="predicted"/>
<dbReference type="Proteomes" id="UP000308730">
    <property type="component" value="Unassembled WGS sequence"/>
</dbReference>
<comment type="caution">
    <text evidence="1">The sequence shown here is derived from an EMBL/GenBank/DDBJ whole genome shotgun (WGS) entry which is preliminary data.</text>
</comment>
<dbReference type="EMBL" id="SGPM01000557">
    <property type="protein sequence ID" value="THH19101.1"/>
    <property type="molecule type" value="Genomic_DNA"/>
</dbReference>
<organism evidence="1 2">
    <name type="scientific">Antrodiella citrinella</name>
    <dbReference type="NCBI Taxonomy" id="2447956"/>
    <lineage>
        <taxon>Eukaryota</taxon>
        <taxon>Fungi</taxon>
        <taxon>Dikarya</taxon>
        <taxon>Basidiomycota</taxon>
        <taxon>Agaricomycotina</taxon>
        <taxon>Agaricomycetes</taxon>
        <taxon>Polyporales</taxon>
        <taxon>Steccherinaceae</taxon>
        <taxon>Antrodiella</taxon>
    </lineage>
</organism>
<gene>
    <name evidence="1" type="ORF">EUX98_g8839</name>
</gene>
<evidence type="ECO:0000313" key="2">
    <source>
        <dbReference type="Proteomes" id="UP000308730"/>
    </source>
</evidence>